<evidence type="ECO:0000313" key="3">
    <source>
        <dbReference type="Proteomes" id="UP001442494"/>
    </source>
</evidence>
<name>A0ABV0JWC8_9CYAN</name>
<keyword evidence="1" id="KW-0812">Transmembrane</keyword>
<accession>A0ABV0JWC8</accession>
<evidence type="ECO:0000256" key="1">
    <source>
        <dbReference type="SAM" id="Phobius"/>
    </source>
</evidence>
<keyword evidence="3" id="KW-1185">Reference proteome</keyword>
<reference evidence="2 3" key="1">
    <citation type="submission" date="2022-04" db="EMBL/GenBank/DDBJ databases">
        <title>Positive selection, recombination, and allopatry shape intraspecific diversity of widespread and dominant cyanobacteria.</title>
        <authorList>
            <person name="Wei J."/>
            <person name="Shu W."/>
            <person name="Hu C."/>
        </authorList>
    </citation>
    <scope>NUCLEOTIDE SEQUENCE [LARGE SCALE GENOMIC DNA]</scope>
    <source>
        <strain evidence="2 3">GB2-A5</strain>
    </source>
</reference>
<proteinExistence type="predicted"/>
<sequence>MAIQERDVDKNNIPRERYRDNNGRKYLWVVLASVLSTLGLVAAGFWLYQRLASRDAIAPVTTVSPSISPTIEPPAASPLPSVGIQPDQFVQPALGNKAQVELTAVRRVLGAPDEVTVEMRINRLSDNVGGSDIISPGSTTARNPITNETYYAVDVLNRSSGSTSLYQLSRGQPKEAYVVLNVPAGINTIDIFVENTGVFRNVPIADASANPVSRMAPAPPAPINTAPISPVPQSQVPYSTASAPRSNVGIQPGQFVQPALGTKAQVELLSVKRVADPELRTRDVVNVQMRVRRLATDNIVGSDIISVGGTTARNPVTSETYEAVDLLNRSTGNVSLYLLRPQASGDAYVWLRVPEGTNTLDIYIPETQAFKNVPISN</sequence>
<comment type="caution">
    <text evidence="2">The sequence shown here is derived from an EMBL/GenBank/DDBJ whole genome shotgun (WGS) entry which is preliminary data.</text>
</comment>
<dbReference type="RefSeq" id="WP_190422269.1">
    <property type="nucleotide sequence ID" value="NZ_JAMPKK010000070.1"/>
</dbReference>
<keyword evidence="1" id="KW-0472">Membrane</keyword>
<organism evidence="2 3">
    <name type="scientific">Funiculus sociatus GB2-A5</name>
    <dbReference type="NCBI Taxonomy" id="2933946"/>
    <lineage>
        <taxon>Bacteria</taxon>
        <taxon>Bacillati</taxon>
        <taxon>Cyanobacteriota</taxon>
        <taxon>Cyanophyceae</taxon>
        <taxon>Coleofasciculales</taxon>
        <taxon>Coleofasciculaceae</taxon>
        <taxon>Funiculus</taxon>
    </lineage>
</organism>
<gene>
    <name evidence="2" type="ORF">NDI37_23545</name>
</gene>
<feature type="transmembrane region" description="Helical" evidence="1">
    <location>
        <begin position="26"/>
        <end position="48"/>
    </location>
</feature>
<dbReference type="EMBL" id="JAMPKK010000070">
    <property type="protein sequence ID" value="MEP0867429.1"/>
    <property type="molecule type" value="Genomic_DNA"/>
</dbReference>
<protein>
    <submittedName>
        <fullName evidence="2">Uncharacterized protein</fullName>
    </submittedName>
</protein>
<keyword evidence="1" id="KW-1133">Transmembrane helix</keyword>
<evidence type="ECO:0000313" key="2">
    <source>
        <dbReference type="EMBL" id="MEP0867429.1"/>
    </source>
</evidence>
<dbReference type="Proteomes" id="UP001442494">
    <property type="component" value="Unassembled WGS sequence"/>
</dbReference>